<evidence type="ECO:0000313" key="3">
    <source>
        <dbReference type="Proteomes" id="UP000038010"/>
    </source>
</evidence>
<reference evidence="2 3" key="1">
    <citation type="submission" date="2015-06" db="EMBL/GenBank/DDBJ databases">
        <title>Draft genome of the ant-associated black yeast Phialophora attae CBS 131958.</title>
        <authorList>
            <person name="Moreno L.F."/>
            <person name="Stielow B.J."/>
            <person name="de Hoog S."/>
            <person name="Vicente V.A."/>
            <person name="Weiss V.A."/>
            <person name="de Vries M."/>
            <person name="Cruz L.M."/>
            <person name="Souza E.M."/>
        </authorList>
    </citation>
    <scope>NUCLEOTIDE SEQUENCE [LARGE SCALE GENOMIC DNA]</scope>
    <source>
        <strain evidence="2 3">CBS 131958</strain>
    </source>
</reference>
<feature type="region of interest" description="Disordered" evidence="1">
    <location>
        <begin position="209"/>
        <end position="237"/>
    </location>
</feature>
<sequence>MTHGLKVDGREQPGTEAGASVSAVDARDCLASRFSPSPNTHERLVLPSPQPPPSLSYADSGFHEPSDFDDMLPAPHQPVSEQERVPSERQHNQRLVATMSKSEHVAEEQTAQQIVPPTLERSDTSFRIPQEPSGPESRGTETPRAEAAHTPITLPAGATPNDNVPPQTTTPAVLNNESEPVSRESTPLARLEENEAPLIVPKAIAHNASLERSEEAAASTAAVSDAPKTSGDQVSGD</sequence>
<protein>
    <submittedName>
        <fullName evidence="2">Uncharacterized protein</fullName>
    </submittedName>
</protein>
<feature type="compositionally biased region" description="Basic and acidic residues" evidence="1">
    <location>
        <begin position="81"/>
        <end position="91"/>
    </location>
</feature>
<dbReference type="GeneID" id="28740536"/>
<name>A0A0N1HAM5_9EURO</name>
<accession>A0A0N1HAM5</accession>
<proteinExistence type="predicted"/>
<feature type="compositionally biased region" description="Polar residues" evidence="1">
    <location>
        <begin position="160"/>
        <end position="185"/>
    </location>
</feature>
<dbReference type="AlphaFoldDB" id="A0A0N1HAM5"/>
<feature type="compositionally biased region" description="Basic and acidic residues" evidence="1">
    <location>
        <begin position="138"/>
        <end position="147"/>
    </location>
</feature>
<dbReference type="RefSeq" id="XP_018001039.1">
    <property type="nucleotide sequence ID" value="XM_018148656.1"/>
</dbReference>
<dbReference type="EMBL" id="LFJN01000010">
    <property type="protein sequence ID" value="KPI41076.1"/>
    <property type="molecule type" value="Genomic_DNA"/>
</dbReference>
<evidence type="ECO:0000256" key="1">
    <source>
        <dbReference type="SAM" id="MobiDB-lite"/>
    </source>
</evidence>
<dbReference type="VEuPathDB" id="FungiDB:AB675_8226"/>
<organism evidence="2 3">
    <name type="scientific">Cyphellophora attinorum</name>
    <dbReference type="NCBI Taxonomy" id="1664694"/>
    <lineage>
        <taxon>Eukaryota</taxon>
        <taxon>Fungi</taxon>
        <taxon>Dikarya</taxon>
        <taxon>Ascomycota</taxon>
        <taxon>Pezizomycotina</taxon>
        <taxon>Eurotiomycetes</taxon>
        <taxon>Chaetothyriomycetidae</taxon>
        <taxon>Chaetothyriales</taxon>
        <taxon>Cyphellophoraceae</taxon>
        <taxon>Cyphellophora</taxon>
    </lineage>
</organism>
<dbReference type="Proteomes" id="UP000038010">
    <property type="component" value="Unassembled WGS sequence"/>
</dbReference>
<feature type="compositionally biased region" description="Basic and acidic residues" evidence="1">
    <location>
        <begin position="1"/>
        <end position="13"/>
    </location>
</feature>
<feature type="compositionally biased region" description="Low complexity" evidence="1">
    <location>
        <begin position="216"/>
        <end position="226"/>
    </location>
</feature>
<gene>
    <name evidence="2" type="ORF">AB675_8226</name>
</gene>
<evidence type="ECO:0000313" key="2">
    <source>
        <dbReference type="EMBL" id="KPI41076.1"/>
    </source>
</evidence>
<comment type="caution">
    <text evidence="2">The sequence shown here is derived from an EMBL/GenBank/DDBJ whole genome shotgun (WGS) entry which is preliminary data.</text>
</comment>
<keyword evidence="3" id="KW-1185">Reference proteome</keyword>
<feature type="region of interest" description="Disordered" evidence="1">
    <location>
        <begin position="1"/>
        <end position="195"/>
    </location>
</feature>